<protein>
    <submittedName>
        <fullName evidence="1">Uncharacterized protein</fullName>
    </submittedName>
</protein>
<reference evidence="1 2" key="1">
    <citation type="submission" date="2023-10" db="EMBL/GenBank/DDBJ databases">
        <authorList>
            <person name="Maclean D."/>
            <person name="Macfadyen A."/>
        </authorList>
    </citation>
    <scope>NUCLEOTIDE SEQUENCE [LARGE SCALE GENOMIC DNA]</scope>
</reference>
<accession>A0AAV1HXC8</accession>
<organism evidence="1 2">
    <name type="scientific">Coccomyxa viridis</name>
    <dbReference type="NCBI Taxonomy" id="1274662"/>
    <lineage>
        <taxon>Eukaryota</taxon>
        <taxon>Viridiplantae</taxon>
        <taxon>Chlorophyta</taxon>
        <taxon>core chlorophytes</taxon>
        <taxon>Trebouxiophyceae</taxon>
        <taxon>Trebouxiophyceae incertae sedis</taxon>
        <taxon>Coccomyxaceae</taxon>
        <taxon>Coccomyxa</taxon>
    </lineage>
</organism>
<evidence type="ECO:0000313" key="2">
    <source>
        <dbReference type="Proteomes" id="UP001314263"/>
    </source>
</evidence>
<sequence>MALGCTAHPLSRRAVLSGVPSACGVHVRAHLQQQILRPVRIPLNRSRGHKCMAKDEMEPLTKPYNEMDVDMELWNLLDLAHDDELHVLHDILHGVSPLSPLLKTILTDNEPAAMSYRGRASLMHRIEHRFRFLAADSGAMLRGYRPSYREALLCIRGRLQVQCPSGLATPDLETEIFLHLLQQHRNAIAGLAEDADAVAAKATVSSSDGMAPVRHQPSSDGGVLGRLLAPLQLGATELLPTVAKLYGALGVNSLRNSALTQLGKTLLKQSARYEVALTALCKGGIRTAERRLAVQAASRNLTSAAARYNAVHGALSLLGPLLWTYFGADLALKALGTDYSRLVRAIFALCQIRLLRTHGFVHSQAA</sequence>
<name>A0AAV1HXC8_9CHLO</name>
<dbReference type="Proteomes" id="UP001314263">
    <property type="component" value="Unassembled WGS sequence"/>
</dbReference>
<dbReference type="PANTHER" id="PTHR37203">
    <property type="match status" value="1"/>
</dbReference>
<comment type="caution">
    <text evidence="1">The sequence shown here is derived from an EMBL/GenBank/DDBJ whole genome shotgun (WGS) entry which is preliminary data.</text>
</comment>
<dbReference type="EMBL" id="CAUYUE010000003">
    <property type="protein sequence ID" value="CAK0754782.1"/>
    <property type="molecule type" value="Genomic_DNA"/>
</dbReference>
<keyword evidence="2" id="KW-1185">Reference proteome</keyword>
<dbReference type="AlphaFoldDB" id="A0AAV1HXC8"/>
<gene>
    <name evidence="1" type="ORF">CVIRNUC_002324</name>
</gene>
<dbReference type="PANTHER" id="PTHR37203:SF3">
    <property type="entry name" value="SLR0975 PROTEIN"/>
    <property type="match status" value="1"/>
</dbReference>
<evidence type="ECO:0000313" key="1">
    <source>
        <dbReference type="EMBL" id="CAK0754782.1"/>
    </source>
</evidence>
<proteinExistence type="predicted"/>